<evidence type="ECO:0000256" key="11">
    <source>
        <dbReference type="ARBA" id="ARBA00023180"/>
    </source>
</evidence>
<feature type="signal peptide" evidence="15">
    <location>
        <begin position="1"/>
        <end position="26"/>
    </location>
</feature>
<feature type="compositionally biased region" description="Gly residues" evidence="13">
    <location>
        <begin position="808"/>
        <end position="821"/>
    </location>
</feature>
<proteinExistence type="predicted"/>
<keyword evidence="4 14" id="KW-0812">Transmembrane</keyword>
<keyword evidence="7 12" id="KW-0106">Calcium</keyword>
<comment type="function">
    <text evidence="1">Potential calcium-dependent cell-adhesion protein. May be involved in the establishment and maintenance of specific neuronal connections in the brain.</text>
</comment>
<dbReference type="GO" id="GO:0005509">
    <property type="term" value="F:calcium ion binding"/>
    <property type="evidence" value="ECO:0007669"/>
    <property type="project" value="UniProtKB-UniRule"/>
</dbReference>
<protein>
    <recommendedName>
        <fullName evidence="16">Cadherin domain-containing protein</fullName>
    </recommendedName>
</protein>
<dbReference type="Ensembl" id="ENSHHUT00000012644.1">
    <property type="protein sequence ID" value="ENSHHUP00000012259.1"/>
    <property type="gene ID" value="ENSHHUG00000007460.1"/>
</dbReference>
<dbReference type="GO" id="GO:0007156">
    <property type="term" value="P:homophilic cell adhesion via plasma membrane adhesion molecules"/>
    <property type="evidence" value="ECO:0007669"/>
    <property type="project" value="InterPro"/>
</dbReference>
<dbReference type="SMART" id="SM00112">
    <property type="entry name" value="CA"/>
    <property type="match status" value="6"/>
</dbReference>
<accession>A0A4W5KL02</accession>
<keyword evidence="10 14" id="KW-0472">Membrane</keyword>
<feature type="compositionally biased region" description="Basic residues" evidence="13">
    <location>
        <begin position="955"/>
        <end position="964"/>
    </location>
</feature>
<keyword evidence="11" id="KW-0325">Glycoprotein</keyword>
<evidence type="ECO:0000256" key="12">
    <source>
        <dbReference type="PROSITE-ProRule" id="PRU00043"/>
    </source>
</evidence>
<feature type="domain" description="Cadherin" evidence="16">
    <location>
        <begin position="453"/>
        <end position="560"/>
    </location>
</feature>
<evidence type="ECO:0000256" key="14">
    <source>
        <dbReference type="SAM" id="Phobius"/>
    </source>
</evidence>
<dbReference type="STRING" id="62062.ENSHHUP00000012259"/>
<dbReference type="FunFam" id="2.60.40.60:FF:000129">
    <property type="entry name" value="protocadherin alpha-C2 isoform X1"/>
    <property type="match status" value="1"/>
</dbReference>
<evidence type="ECO:0000256" key="2">
    <source>
        <dbReference type="ARBA" id="ARBA00004251"/>
    </source>
</evidence>
<dbReference type="Pfam" id="PF00028">
    <property type="entry name" value="Cadherin"/>
    <property type="match status" value="5"/>
</dbReference>
<dbReference type="GeneTree" id="ENSGT00940000164173"/>
<reference evidence="17" key="2">
    <citation type="submission" date="2025-08" db="UniProtKB">
        <authorList>
            <consortium name="Ensembl"/>
        </authorList>
    </citation>
    <scope>IDENTIFICATION</scope>
</reference>
<dbReference type="FunFam" id="2.60.40.60:FF:000004">
    <property type="entry name" value="Protocadherin 1 gamma 2"/>
    <property type="match status" value="2"/>
</dbReference>
<feature type="region of interest" description="Disordered" evidence="13">
    <location>
        <begin position="793"/>
        <end position="833"/>
    </location>
</feature>
<evidence type="ECO:0000256" key="13">
    <source>
        <dbReference type="SAM" id="MobiDB-lite"/>
    </source>
</evidence>
<evidence type="ECO:0000256" key="15">
    <source>
        <dbReference type="SAM" id="SignalP"/>
    </source>
</evidence>
<dbReference type="GO" id="GO:0009653">
    <property type="term" value="P:anatomical structure morphogenesis"/>
    <property type="evidence" value="ECO:0007669"/>
    <property type="project" value="UniProtKB-ARBA"/>
</dbReference>
<sequence length="976" mass="105897">MGLCDHRRRVWIECLLLLCSLGLCSGQFVYSVSEEVDIGTLVGNIAKDLNLHLTELVSREIQIVTGSERRYFDVDVKTGNLFVYERIDREALCSNSVKCSIDVEAKLNNPMHIHRIEVNILDINDNPPSFAERIHVVNMTESAFPGDRFPLPFASDSDVGSNSVKTYKLSLNEHFSLDVQSGSEQSVSSELVLQKALDREKQAVIKLVLTAVDGGKPPRSGSQQIVIHVIDANDNTPTFSKPLYKVHVSENVAFGTLILTLNATDLDEGVNGEIEYSFTGKGEIGPQHVFQLNQHTGELTVKGRLDREENPAFEIRVQAKDKGNPRRSAYCKVIIEILDMNDNSPEIIVTSPPVALKENAEKGTVVASINVRDKDGGKNGLIKSEVIGDVPFKLQSSYKNYYSLVVDGPLDRESASLYNVTIKATDEGTSPLSSTSVITVHISDVNDNAPSFPEPIMNVYIKENSPVGVRVGSVTANDPDIDENSKLTYALSGRNDPPLFPFVNLNSLTGEIYSLQSFNYEEIKTFQFHVQATDSGVPPLSSSVTVNVFILDENDNSPVILPPYSNHGAVNSENIPYSAEAGYFVSKIRAVDADSGYNALLSYHISEPKGTNLFRIGTSNGEIRTKRRMSNGTRSIETVLKNAEAGVLVTKVVAYDADAGPNAWLIYVLDQSTDLDLFKVHEHTGEIRTTRRVLEDNSTSFSLTVLVRDHGQPPLSSTATVNVAVMEVPPKVTPDPKRVIRPHSTLLFSNVTLYLIVALSATTFVFLVTVVVLAIVRCHAYCTQPGSCSPCCVSQKTPPDGGSSSTVGGSGGGGGGGGGGQPNNNVPKAPNADWRYSTSLRTGMQSSVHMEESSVMQGAQGMLVQNWPTVSSAADGEGGELSPPVGAGIDSNSWHFRYGPGPGYGPPQVLRPGEIPPEAFIIPGSPAIISIRQGQGGEDDKSDFITFGKKEDAKKKKKKKKDKKDKKDKGKEDVDE</sequence>
<evidence type="ECO:0000256" key="8">
    <source>
        <dbReference type="ARBA" id="ARBA00022889"/>
    </source>
</evidence>
<feature type="domain" description="Cadherin" evidence="16">
    <location>
        <begin position="240"/>
        <end position="347"/>
    </location>
</feature>
<feature type="transmembrane region" description="Helical" evidence="14">
    <location>
        <begin position="751"/>
        <end position="776"/>
    </location>
</feature>
<dbReference type="InterPro" id="IPR015919">
    <property type="entry name" value="Cadherin-like_sf"/>
</dbReference>
<dbReference type="SUPFAM" id="SSF49313">
    <property type="entry name" value="Cadherin-like"/>
    <property type="match status" value="7"/>
</dbReference>
<keyword evidence="5 15" id="KW-0732">Signal</keyword>
<reference evidence="18" key="1">
    <citation type="submission" date="2018-06" db="EMBL/GenBank/DDBJ databases">
        <title>Genome assembly of Danube salmon.</title>
        <authorList>
            <person name="Macqueen D.J."/>
            <person name="Gundappa M.K."/>
        </authorList>
    </citation>
    <scope>NUCLEOTIDE SEQUENCE [LARGE SCALE GENOMIC DNA]</scope>
</reference>
<dbReference type="Pfam" id="PF16492">
    <property type="entry name" value="Cadherin_C_2"/>
    <property type="match status" value="1"/>
</dbReference>
<dbReference type="Pfam" id="PF15974">
    <property type="entry name" value="Cadherin_tail"/>
    <property type="match status" value="1"/>
</dbReference>
<dbReference type="PANTHER" id="PTHR24028">
    <property type="entry name" value="CADHERIN-87A"/>
    <property type="match status" value="1"/>
</dbReference>
<dbReference type="FunFam" id="2.60.40.60:FF:000001">
    <property type="entry name" value="Protocadherin alpha 2"/>
    <property type="match status" value="1"/>
</dbReference>
<dbReference type="Gene3D" id="2.60.40.60">
    <property type="entry name" value="Cadherins"/>
    <property type="match status" value="7"/>
</dbReference>
<evidence type="ECO:0000256" key="9">
    <source>
        <dbReference type="ARBA" id="ARBA00022989"/>
    </source>
</evidence>
<dbReference type="PROSITE" id="PS00232">
    <property type="entry name" value="CADHERIN_1"/>
    <property type="match status" value="3"/>
</dbReference>
<evidence type="ECO:0000256" key="7">
    <source>
        <dbReference type="ARBA" id="ARBA00022837"/>
    </source>
</evidence>
<comment type="subcellular location">
    <subcellularLocation>
        <location evidence="2">Cell membrane</location>
        <topology evidence="2">Single-pass type I membrane protein</topology>
    </subcellularLocation>
</comment>
<feature type="domain" description="Cadherin" evidence="16">
    <location>
        <begin position="131"/>
        <end position="239"/>
    </location>
</feature>
<evidence type="ECO:0000256" key="6">
    <source>
        <dbReference type="ARBA" id="ARBA00022737"/>
    </source>
</evidence>
<evidence type="ECO:0000256" key="1">
    <source>
        <dbReference type="ARBA" id="ARBA00003436"/>
    </source>
</evidence>
<dbReference type="CDD" id="cd11304">
    <property type="entry name" value="Cadherin_repeat"/>
    <property type="match status" value="6"/>
</dbReference>
<dbReference type="InterPro" id="IPR013164">
    <property type="entry name" value="Cadherin_N"/>
</dbReference>
<evidence type="ECO:0000256" key="10">
    <source>
        <dbReference type="ARBA" id="ARBA00023136"/>
    </source>
</evidence>
<feature type="compositionally biased region" description="Basic and acidic residues" evidence="13">
    <location>
        <begin position="938"/>
        <end position="954"/>
    </location>
</feature>
<dbReference type="FunFam" id="2.60.40.60:FF:000002">
    <property type="entry name" value="Protocadherin alpha 2"/>
    <property type="match status" value="1"/>
</dbReference>
<dbReference type="InterPro" id="IPR002126">
    <property type="entry name" value="Cadherin-like_dom"/>
</dbReference>
<feature type="domain" description="Cadherin" evidence="16">
    <location>
        <begin position="638"/>
        <end position="736"/>
    </location>
</feature>
<dbReference type="PROSITE" id="PS50268">
    <property type="entry name" value="CADHERIN_2"/>
    <property type="match status" value="6"/>
</dbReference>
<dbReference type="FunFam" id="2.60.40.60:FF:000006">
    <property type="entry name" value="Protocadherin alpha 2"/>
    <property type="match status" value="1"/>
</dbReference>
<dbReference type="PANTHER" id="PTHR24028:SF287">
    <property type="entry name" value="CADHERIN-RELATED NEURONAL RECEPTOR VARIABLE 1-RELATED"/>
    <property type="match status" value="1"/>
</dbReference>
<dbReference type="PRINTS" id="PR00205">
    <property type="entry name" value="CADHERIN"/>
</dbReference>
<evidence type="ECO:0000256" key="4">
    <source>
        <dbReference type="ARBA" id="ARBA00022692"/>
    </source>
</evidence>
<dbReference type="InterPro" id="IPR032455">
    <property type="entry name" value="Cadherin_C"/>
</dbReference>
<evidence type="ECO:0000256" key="3">
    <source>
        <dbReference type="ARBA" id="ARBA00022475"/>
    </source>
</evidence>
<dbReference type="InterPro" id="IPR050174">
    <property type="entry name" value="Protocadherin/Cadherin-CA"/>
</dbReference>
<keyword evidence="6" id="KW-0677">Repeat</keyword>
<dbReference type="GO" id="GO:0005886">
    <property type="term" value="C:plasma membrane"/>
    <property type="evidence" value="ECO:0007669"/>
    <property type="project" value="UniProtKB-SubCell"/>
</dbReference>
<reference evidence="17" key="3">
    <citation type="submission" date="2025-09" db="UniProtKB">
        <authorList>
            <consortium name="Ensembl"/>
        </authorList>
    </citation>
    <scope>IDENTIFICATION</scope>
</reference>
<keyword evidence="8" id="KW-0130">Cell adhesion</keyword>
<organism evidence="17 18">
    <name type="scientific">Hucho hucho</name>
    <name type="common">huchen</name>
    <dbReference type="NCBI Taxonomy" id="62062"/>
    <lineage>
        <taxon>Eukaryota</taxon>
        <taxon>Metazoa</taxon>
        <taxon>Chordata</taxon>
        <taxon>Craniata</taxon>
        <taxon>Vertebrata</taxon>
        <taxon>Euteleostomi</taxon>
        <taxon>Actinopterygii</taxon>
        <taxon>Neopterygii</taxon>
        <taxon>Teleostei</taxon>
        <taxon>Protacanthopterygii</taxon>
        <taxon>Salmoniformes</taxon>
        <taxon>Salmonidae</taxon>
        <taxon>Salmoninae</taxon>
        <taxon>Hucho</taxon>
    </lineage>
</organism>
<feature type="chain" id="PRO_5021271152" description="Cadherin domain-containing protein" evidence="15">
    <location>
        <begin position="27"/>
        <end position="976"/>
    </location>
</feature>
<dbReference type="FunFam" id="2.60.40.60:FF:000018">
    <property type="entry name" value="Protocadherin gamma c3"/>
    <property type="match status" value="1"/>
</dbReference>
<keyword evidence="9 14" id="KW-1133">Transmembrane helix</keyword>
<dbReference type="Pfam" id="PF08266">
    <property type="entry name" value="Cadherin_2"/>
    <property type="match status" value="1"/>
</dbReference>
<feature type="domain" description="Cadherin" evidence="16">
    <location>
        <begin position="31"/>
        <end position="130"/>
    </location>
</feature>
<dbReference type="InterPro" id="IPR020894">
    <property type="entry name" value="Cadherin_CS"/>
</dbReference>
<feature type="domain" description="Cadherin" evidence="16">
    <location>
        <begin position="348"/>
        <end position="452"/>
    </location>
</feature>
<dbReference type="Proteomes" id="UP000314982">
    <property type="component" value="Unassembled WGS sequence"/>
</dbReference>
<feature type="compositionally biased region" description="Basic and acidic residues" evidence="13">
    <location>
        <begin position="965"/>
        <end position="976"/>
    </location>
</feature>
<evidence type="ECO:0000313" key="18">
    <source>
        <dbReference type="Proteomes" id="UP000314982"/>
    </source>
</evidence>
<dbReference type="InterPro" id="IPR031904">
    <property type="entry name" value="Cadherin_CBD"/>
</dbReference>
<evidence type="ECO:0000259" key="16">
    <source>
        <dbReference type="PROSITE" id="PS50268"/>
    </source>
</evidence>
<keyword evidence="18" id="KW-1185">Reference proteome</keyword>
<name>A0A4W5KL02_9TELE</name>
<evidence type="ECO:0000313" key="17">
    <source>
        <dbReference type="Ensembl" id="ENSHHUP00000012259.1"/>
    </source>
</evidence>
<feature type="region of interest" description="Disordered" evidence="13">
    <location>
        <begin position="931"/>
        <end position="976"/>
    </location>
</feature>
<dbReference type="AlphaFoldDB" id="A0A4W5KL02"/>
<keyword evidence="3" id="KW-1003">Cell membrane</keyword>
<evidence type="ECO:0000256" key="5">
    <source>
        <dbReference type="ARBA" id="ARBA00022729"/>
    </source>
</evidence>